<keyword evidence="4" id="KW-1185">Reference proteome</keyword>
<evidence type="ECO:0000259" key="2">
    <source>
        <dbReference type="Pfam" id="PF00296"/>
    </source>
</evidence>
<evidence type="ECO:0000313" key="4">
    <source>
        <dbReference type="Proteomes" id="UP000265768"/>
    </source>
</evidence>
<comment type="caution">
    <text evidence="3">The sequence shown here is derived from an EMBL/GenBank/DDBJ whole genome shotgun (WGS) entry which is preliminary data.</text>
</comment>
<dbReference type="InterPro" id="IPR019945">
    <property type="entry name" value="F420_G6P_DH-rel"/>
</dbReference>
<dbReference type="OrthoDB" id="180193at2"/>
<dbReference type="PANTHER" id="PTHR43244">
    <property type="match status" value="1"/>
</dbReference>
<dbReference type="CDD" id="cd01097">
    <property type="entry name" value="Tetrahydromethanopterin_reductase"/>
    <property type="match status" value="1"/>
</dbReference>
<evidence type="ECO:0000256" key="1">
    <source>
        <dbReference type="ARBA" id="ARBA00023002"/>
    </source>
</evidence>
<dbReference type="Pfam" id="PF00296">
    <property type="entry name" value="Bac_luciferase"/>
    <property type="match status" value="1"/>
</dbReference>
<keyword evidence="1 3" id="KW-0560">Oxidoreductase</keyword>
<dbReference type="InterPro" id="IPR036661">
    <property type="entry name" value="Luciferase-like_sf"/>
</dbReference>
<accession>A0A3A4AZH1</accession>
<evidence type="ECO:0000313" key="3">
    <source>
        <dbReference type="EMBL" id="RJL24772.1"/>
    </source>
</evidence>
<dbReference type="Gene3D" id="3.20.20.30">
    <property type="entry name" value="Luciferase-like domain"/>
    <property type="match status" value="1"/>
</dbReference>
<name>A0A3A4AZH1_9ACTN</name>
<dbReference type="EMBL" id="QZEY01000014">
    <property type="protein sequence ID" value="RJL24772.1"/>
    <property type="molecule type" value="Genomic_DNA"/>
</dbReference>
<sequence>MTQFGFTALCEQTPPKQLVSDLVGAEAAGFDFSVISDHYFPWLEEQGHAAYAWSVLGAAAHATERLPLMTFVTCPTFRYHPAVVAQKAATVGVLSDGRFTLGLGSGENLNEHIIGRGWPTARVRHKMLREAIEIIRALFSGDYVDYEGEFFDVDSARIYDRPDTPVPIAVAASGAESGAIAADLGDALIATEPKAEIVRAFEYDGGTPKPKYGQIPVYYDTDARRAEEHAGRLWRFGVAGWKVMSELPAPVNFAAHSSFVRPGDVAKSVPCGPELEVYLDAVRKYVEAGFTHIALCQIGADRQADFLDWARRELLPALRSL</sequence>
<reference evidence="3 4" key="1">
    <citation type="submission" date="2018-09" db="EMBL/GenBank/DDBJ databases">
        <title>YIM 75507 draft genome.</title>
        <authorList>
            <person name="Tang S."/>
            <person name="Feng Y."/>
        </authorList>
    </citation>
    <scope>NUCLEOTIDE SEQUENCE [LARGE SCALE GENOMIC DNA]</scope>
    <source>
        <strain evidence="3 4">YIM 75507</strain>
    </source>
</reference>
<dbReference type="InterPro" id="IPR050564">
    <property type="entry name" value="F420-G6PD/mer"/>
</dbReference>
<dbReference type="NCBIfam" id="TIGR03557">
    <property type="entry name" value="F420_G6P_family"/>
    <property type="match status" value="1"/>
</dbReference>
<organism evidence="3 4">
    <name type="scientific">Bailinhaonella thermotolerans</name>
    <dbReference type="NCBI Taxonomy" id="1070861"/>
    <lineage>
        <taxon>Bacteria</taxon>
        <taxon>Bacillati</taxon>
        <taxon>Actinomycetota</taxon>
        <taxon>Actinomycetes</taxon>
        <taxon>Streptosporangiales</taxon>
        <taxon>Streptosporangiaceae</taxon>
        <taxon>Bailinhaonella</taxon>
    </lineage>
</organism>
<dbReference type="Proteomes" id="UP000265768">
    <property type="component" value="Unassembled WGS sequence"/>
</dbReference>
<dbReference type="PANTHER" id="PTHR43244:SF1">
    <property type="entry name" value="5,10-METHYLENETETRAHYDROMETHANOPTERIN REDUCTASE"/>
    <property type="match status" value="1"/>
</dbReference>
<dbReference type="AlphaFoldDB" id="A0A3A4AZH1"/>
<dbReference type="GO" id="GO:0016705">
    <property type="term" value="F:oxidoreductase activity, acting on paired donors, with incorporation or reduction of molecular oxygen"/>
    <property type="evidence" value="ECO:0007669"/>
    <property type="project" value="InterPro"/>
</dbReference>
<dbReference type="SUPFAM" id="SSF51679">
    <property type="entry name" value="Bacterial luciferase-like"/>
    <property type="match status" value="1"/>
</dbReference>
<dbReference type="InterPro" id="IPR011251">
    <property type="entry name" value="Luciferase-like_dom"/>
</dbReference>
<feature type="domain" description="Luciferase-like" evidence="2">
    <location>
        <begin position="14"/>
        <end position="292"/>
    </location>
</feature>
<proteinExistence type="predicted"/>
<dbReference type="EC" id="1.-.-.-" evidence="3"/>
<dbReference type="RefSeq" id="WP_119929688.1">
    <property type="nucleotide sequence ID" value="NZ_QZEY01000014.1"/>
</dbReference>
<gene>
    <name evidence="3" type="ORF">D5H75_28730</name>
</gene>
<protein>
    <submittedName>
        <fullName evidence="3">TIGR03557 family F420-dependent LLM class oxidoreductase</fullName>
        <ecNumber evidence="3">1.-.-.-</ecNumber>
    </submittedName>
</protein>